<feature type="compositionally biased region" description="Polar residues" evidence="1">
    <location>
        <begin position="1"/>
        <end position="13"/>
    </location>
</feature>
<feature type="region of interest" description="Disordered" evidence="1">
    <location>
        <begin position="1"/>
        <end position="25"/>
    </location>
</feature>
<comment type="caution">
    <text evidence="2">The sequence shown here is derived from an EMBL/GenBank/DDBJ whole genome shotgun (WGS) entry which is preliminary data.</text>
</comment>
<feature type="compositionally biased region" description="Basic residues" evidence="1">
    <location>
        <begin position="15"/>
        <end position="25"/>
    </location>
</feature>
<gene>
    <name evidence="2" type="ORF">COLO4_27226</name>
</gene>
<reference evidence="3" key="1">
    <citation type="submission" date="2013-09" db="EMBL/GenBank/DDBJ databases">
        <title>Corchorus olitorius genome sequencing.</title>
        <authorList>
            <person name="Alam M."/>
            <person name="Haque M.S."/>
            <person name="Islam M.S."/>
            <person name="Emdad E.M."/>
            <person name="Islam M.M."/>
            <person name="Ahmed B."/>
            <person name="Halim A."/>
            <person name="Hossen Q.M.M."/>
            <person name="Hossain M.Z."/>
            <person name="Ahmed R."/>
            <person name="Khan M.M."/>
            <person name="Islam R."/>
            <person name="Rashid M.M."/>
            <person name="Khan S.A."/>
            <person name="Rahman M.S."/>
            <person name="Alam M."/>
            <person name="Yahiya A.S."/>
            <person name="Khan M.S."/>
            <person name="Azam M.S."/>
            <person name="Haque T."/>
            <person name="Lashkar M.Z.H."/>
            <person name="Akhand A.I."/>
            <person name="Morshed G."/>
            <person name="Roy S."/>
            <person name="Uddin K.S."/>
            <person name="Rabeya T."/>
            <person name="Hossain A.S."/>
            <person name="Chowdhury A."/>
            <person name="Snigdha A.R."/>
            <person name="Mortoza M.S."/>
            <person name="Matin S.A."/>
            <person name="Hoque S.M.E."/>
            <person name="Islam M.K."/>
            <person name="Roy D.K."/>
            <person name="Haider R."/>
            <person name="Moosa M.M."/>
            <person name="Elias S.M."/>
            <person name="Hasan A.M."/>
            <person name="Jahan S."/>
            <person name="Shafiuddin M."/>
            <person name="Mahmood N."/>
            <person name="Shommy N.S."/>
        </authorList>
    </citation>
    <scope>NUCLEOTIDE SEQUENCE [LARGE SCALE GENOMIC DNA]</scope>
    <source>
        <strain evidence="3">cv. O-4</strain>
    </source>
</reference>
<proteinExistence type="predicted"/>
<sequence length="47" mass="5228">MSNMRSKPQTSPRRLTLKQRARHGQGLKACSLGVEREYGEVVESVGV</sequence>
<evidence type="ECO:0000256" key="1">
    <source>
        <dbReference type="SAM" id="MobiDB-lite"/>
    </source>
</evidence>
<protein>
    <submittedName>
        <fullName evidence="2">Uncharacterized protein</fullName>
    </submittedName>
</protein>
<organism evidence="2 3">
    <name type="scientific">Corchorus olitorius</name>
    <dbReference type="NCBI Taxonomy" id="93759"/>
    <lineage>
        <taxon>Eukaryota</taxon>
        <taxon>Viridiplantae</taxon>
        <taxon>Streptophyta</taxon>
        <taxon>Embryophyta</taxon>
        <taxon>Tracheophyta</taxon>
        <taxon>Spermatophyta</taxon>
        <taxon>Magnoliopsida</taxon>
        <taxon>eudicotyledons</taxon>
        <taxon>Gunneridae</taxon>
        <taxon>Pentapetalae</taxon>
        <taxon>rosids</taxon>
        <taxon>malvids</taxon>
        <taxon>Malvales</taxon>
        <taxon>Malvaceae</taxon>
        <taxon>Grewioideae</taxon>
        <taxon>Apeibeae</taxon>
        <taxon>Corchorus</taxon>
    </lineage>
</organism>
<dbReference type="AlphaFoldDB" id="A0A1R3HRX9"/>
<evidence type="ECO:0000313" key="3">
    <source>
        <dbReference type="Proteomes" id="UP000187203"/>
    </source>
</evidence>
<dbReference type="Proteomes" id="UP000187203">
    <property type="component" value="Unassembled WGS sequence"/>
</dbReference>
<dbReference type="EMBL" id="AWUE01019507">
    <property type="protein sequence ID" value="OMO73169.1"/>
    <property type="molecule type" value="Genomic_DNA"/>
</dbReference>
<keyword evidence="3" id="KW-1185">Reference proteome</keyword>
<accession>A0A1R3HRX9</accession>
<evidence type="ECO:0000313" key="2">
    <source>
        <dbReference type="EMBL" id="OMO73169.1"/>
    </source>
</evidence>
<name>A0A1R3HRX9_9ROSI</name>